<dbReference type="PANTHER" id="PTHR33452">
    <property type="entry name" value="OXIDOREDUCTASE CATD-RELATED"/>
    <property type="match status" value="1"/>
</dbReference>
<keyword evidence="5 7" id="KW-1133">Transmembrane helix</keyword>
<evidence type="ECO:0000256" key="2">
    <source>
        <dbReference type="ARBA" id="ARBA00006679"/>
    </source>
</evidence>
<dbReference type="GO" id="GO:0005886">
    <property type="term" value="C:plasma membrane"/>
    <property type="evidence" value="ECO:0007669"/>
    <property type="project" value="UniProtKB-SubCell"/>
</dbReference>
<evidence type="ECO:0000256" key="1">
    <source>
        <dbReference type="ARBA" id="ARBA00004651"/>
    </source>
</evidence>
<protein>
    <recommendedName>
        <fullName evidence="10">DoxX family protein</fullName>
    </recommendedName>
</protein>
<keyword evidence="6 7" id="KW-0472">Membrane</keyword>
<feature type="transmembrane region" description="Helical" evidence="7">
    <location>
        <begin position="122"/>
        <end position="141"/>
    </location>
</feature>
<proteinExistence type="inferred from homology"/>
<dbReference type="PANTHER" id="PTHR33452:SF1">
    <property type="entry name" value="INNER MEMBRANE PROTEIN YPHA-RELATED"/>
    <property type="match status" value="1"/>
</dbReference>
<evidence type="ECO:0000313" key="8">
    <source>
        <dbReference type="EMBL" id="GEO41555.1"/>
    </source>
</evidence>
<dbReference type="EMBL" id="BJYZ01000029">
    <property type="protein sequence ID" value="GEO41555.1"/>
    <property type="molecule type" value="Genomic_DNA"/>
</dbReference>
<evidence type="ECO:0000256" key="6">
    <source>
        <dbReference type="ARBA" id="ARBA00023136"/>
    </source>
</evidence>
<feature type="transmembrane region" description="Helical" evidence="7">
    <location>
        <begin position="20"/>
        <end position="45"/>
    </location>
</feature>
<dbReference type="Pfam" id="PF07681">
    <property type="entry name" value="DoxX"/>
    <property type="match status" value="1"/>
</dbReference>
<dbReference type="Proteomes" id="UP000321523">
    <property type="component" value="Unassembled WGS sequence"/>
</dbReference>
<organism evidence="8 9">
    <name type="scientific">Skermanella aerolata</name>
    <dbReference type="NCBI Taxonomy" id="393310"/>
    <lineage>
        <taxon>Bacteria</taxon>
        <taxon>Pseudomonadati</taxon>
        <taxon>Pseudomonadota</taxon>
        <taxon>Alphaproteobacteria</taxon>
        <taxon>Rhodospirillales</taxon>
        <taxon>Azospirillaceae</taxon>
        <taxon>Skermanella</taxon>
    </lineage>
</organism>
<dbReference type="InterPro" id="IPR032808">
    <property type="entry name" value="DoxX"/>
</dbReference>
<accession>A0A512DYL6</accession>
<sequence>MNGSTSYGTRLIIPPLRRVYAAFGDLTFALMRGIAGVALMVHGYGKVTDPFAAVGMVESLGFVPGTFWSPLLSFSEFFGGLLLALGLLTRPAAVAASVILLVTIYYHWIFKDQGWSGSEKSILWVGMTLFFAVHGGGRFSVDRRIGKEF</sequence>
<evidence type="ECO:0000256" key="5">
    <source>
        <dbReference type="ARBA" id="ARBA00022989"/>
    </source>
</evidence>
<comment type="similarity">
    <text evidence="2">Belongs to the DoxX family.</text>
</comment>
<feature type="transmembrane region" description="Helical" evidence="7">
    <location>
        <begin position="65"/>
        <end position="85"/>
    </location>
</feature>
<dbReference type="InterPro" id="IPR051907">
    <property type="entry name" value="DoxX-like_oxidoreductase"/>
</dbReference>
<feature type="transmembrane region" description="Helical" evidence="7">
    <location>
        <begin position="92"/>
        <end position="110"/>
    </location>
</feature>
<comment type="caution">
    <text evidence="8">The sequence shown here is derived from an EMBL/GenBank/DDBJ whole genome shotgun (WGS) entry which is preliminary data.</text>
</comment>
<name>A0A512DYL6_9PROT</name>
<evidence type="ECO:0000256" key="4">
    <source>
        <dbReference type="ARBA" id="ARBA00022692"/>
    </source>
</evidence>
<gene>
    <name evidence="8" type="ORF">SAE02_57030</name>
</gene>
<evidence type="ECO:0000256" key="3">
    <source>
        <dbReference type="ARBA" id="ARBA00022475"/>
    </source>
</evidence>
<dbReference type="RefSeq" id="WP_211099360.1">
    <property type="nucleotide sequence ID" value="NZ_BJYZ01000029.1"/>
</dbReference>
<keyword evidence="9" id="KW-1185">Reference proteome</keyword>
<evidence type="ECO:0000256" key="7">
    <source>
        <dbReference type="SAM" id="Phobius"/>
    </source>
</evidence>
<reference evidence="8 9" key="1">
    <citation type="submission" date="2019-07" db="EMBL/GenBank/DDBJ databases">
        <title>Whole genome shotgun sequence of Skermanella aerolata NBRC 106429.</title>
        <authorList>
            <person name="Hosoyama A."/>
            <person name="Uohara A."/>
            <person name="Ohji S."/>
            <person name="Ichikawa N."/>
        </authorList>
    </citation>
    <scope>NUCLEOTIDE SEQUENCE [LARGE SCALE GENOMIC DNA]</scope>
    <source>
        <strain evidence="8 9">NBRC 106429</strain>
    </source>
</reference>
<comment type="subcellular location">
    <subcellularLocation>
        <location evidence="1">Cell membrane</location>
        <topology evidence="1">Multi-pass membrane protein</topology>
    </subcellularLocation>
</comment>
<evidence type="ECO:0000313" key="9">
    <source>
        <dbReference type="Proteomes" id="UP000321523"/>
    </source>
</evidence>
<dbReference type="AlphaFoldDB" id="A0A512DYL6"/>
<keyword evidence="4 7" id="KW-0812">Transmembrane</keyword>
<evidence type="ECO:0008006" key="10">
    <source>
        <dbReference type="Google" id="ProtNLM"/>
    </source>
</evidence>
<keyword evidence="3" id="KW-1003">Cell membrane</keyword>